<protein>
    <submittedName>
        <fullName evidence="1">Uncharacterized protein</fullName>
    </submittedName>
</protein>
<accession>A0A6C0EBH7</accession>
<organism evidence="1">
    <name type="scientific">viral metagenome</name>
    <dbReference type="NCBI Taxonomy" id="1070528"/>
    <lineage>
        <taxon>unclassified sequences</taxon>
        <taxon>metagenomes</taxon>
        <taxon>organismal metagenomes</taxon>
    </lineage>
</organism>
<reference evidence="1" key="1">
    <citation type="journal article" date="2020" name="Nature">
        <title>Giant virus diversity and host interactions through global metagenomics.</title>
        <authorList>
            <person name="Schulz F."/>
            <person name="Roux S."/>
            <person name="Paez-Espino D."/>
            <person name="Jungbluth S."/>
            <person name="Walsh D.A."/>
            <person name="Denef V.J."/>
            <person name="McMahon K.D."/>
            <person name="Konstantinidis K.T."/>
            <person name="Eloe-Fadrosh E.A."/>
            <person name="Kyrpides N.C."/>
            <person name="Woyke T."/>
        </authorList>
    </citation>
    <scope>NUCLEOTIDE SEQUENCE</scope>
    <source>
        <strain evidence="1">GVMAG-M-3300023179-27</strain>
    </source>
</reference>
<sequence length="152" mass="18405">MNVIQQYLNKKENKDKHFKILFIGDSTKFLANKKKVKLDIKKLTHVKKEETDVYVYRDLYNIKSDKSEKFYKIKNTFCIKDNKMLLVNVEKQKLDMFKFPSLNKYHDHYIRNYDVYSYKSLKIYVNDNDIYITFKNDTSDVIKDILTLVKFS</sequence>
<name>A0A6C0EBH7_9ZZZZ</name>
<dbReference type="AlphaFoldDB" id="A0A6C0EBH7"/>
<proteinExistence type="predicted"/>
<dbReference type="EMBL" id="MN739776">
    <property type="protein sequence ID" value="QHT25930.1"/>
    <property type="molecule type" value="Genomic_DNA"/>
</dbReference>
<evidence type="ECO:0000313" key="1">
    <source>
        <dbReference type="EMBL" id="QHT25930.1"/>
    </source>
</evidence>